<evidence type="ECO:0000313" key="2">
    <source>
        <dbReference type="Proteomes" id="UP000435138"/>
    </source>
</evidence>
<dbReference type="EMBL" id="WIXI01000045">
    <property type="protein sequence ID" value="MQY47429.1"/>
    <property type="molecule type" value="Genomic_DNA"/>
</dbReference>
<dbReference type="Proteomes" id="UP000435138">
    <property type="component" value="Unassembled WGS sequence"/>
</dbReference>
<dbReference type="AlphaFoldDB" id="A0A6A8A9P0"/>
<reference evidence="1 2" key="1">
    <citation type="submission" date="2019-11" db="EMBL/GenBank/DDBJ databases">
        <title>Genome analysis of Rhizobacterium cereale a novel genus and species isolated from maize roots in North Spain.</title>
        <authorList>
            <person name="Menendez E."/>
            <person name="Flores-Felix J.D."/>
            <person name="Ramirez-Bahena M.-H."/>
            <person name="Igual J.M."/>
            <person name="Garcia-Fraile P."/>
            <person name="Peix A."/>
            <person name="Velazquez E."/>
        </authorList>
    </citation>
    <scope>NUCLEOTIDE SEQUENCE [LARGE SCALE GENOMIC DNA]</scope>
    <source>
        <strain evidence="1 2">RZME27</strain>
    </source>
</reference>
<organism evidence="1 2">
    <name type="scientific">Endobacterium cereale</name>
    <dbReference type="NCBI Taxonomy" id="2663029"/>
    <lineage>
        <taxon>Bacteria</taxon>
        <taxon>Pseudomonadati</taxon>
        <taxon>Pseudomonadota</taxon>
        <taxon>Alphaproteobacteria</taxon>
        <taxon>Hyphomicrobiales</taxon>
        <taxon>Rhizobiaceae</taxon>
        <taxon>Endobacterium</taxon>
    </lineage>
</organism>
<sequence length="136" mass="15163">MSPSNPKMLDWAIPDNLDTIIADEGMWESDHWQPVIFTVMGDTVYQGRPIAQAWQIEFSPRGPEFSEANKRLAAAGKTPDAYGWRDFIVEAMADHAPDHAGGLHTDDTEAASLVIWVESEEACKALMEVIWEALHP</sequence>
<comment type="caution">
    <text evidence="1">The sequence shown here is derived from an EMBL/GenBank/DDBJ whole genome shotgun (WGS) entry which is preliminary data.</text>
</comment>
<name>A0A6A8A9P0_9HYPH</name>
<gene>
    <name evidence="1" type="ORF">GAO09_15450</name>
</gene>
<protein>
    <submittedName>
        <fullName evidence="1">Uncharacterized protein</fullName>
    </submittedName>
</protein>
<proteinExistence type="predicted"/>
<keyword evidence="2" id="KW-1185">Reference proteome</keyword>
<accession>A0A6A8A9P0</accession>
<dbReference type="RefSeq" id="WP_153354915.1">
    <property type="nucleotide sequence ID" value="NZ_JAYKOO010000007.1"/>
</dbReference>
<evidence type="ECO:0000313" key="1">
    <source>
        <dbReference type="EMBL" id="MQY47429.1"/>
    </source>
</evidence>